<dbReference type="Proteomes" id="UP000433883">
    <property type="component" value="Unassembled WGS sequence"/>
</dbReference>
<dbReference type="InterPro" id="IPR000210">
    <property type="entry name" value="BTB/POZ_dom"/>
</dbReference>
<evidence type="ECO:0000313" key="3">
    <source>
        <dbReference type="EMBL" id="KAE9974031.1"/>
    </source>
</evidence>
<dbReference type="Gene3D" id="3.30.710.10">
    <property type="entry name" value="Potassium Channel Kv1.1, Chain A"/>
    <property type="match status" value="1"/>
</dbReference>
<dbReference type="InterPro" id="IPR011333">
    <property type="entry name" value="SKP1/BTB/POZ_sf"/>
</dbReference>
<protein>
    <recommendedName>
        <fullName evidence="2">BTB domain-containing protein</fullName>
    </recommendedName>
</protein>
<accession>A0A8H3URI6</accession>
<gene>
    <name evidence="3" type="ORF">BLS_003302</name>
</gene>
<sequence length="415" mass="46202">MATSSHSPVGSQAAPSVTSPTLPPVTSPKVKDPRKNEDGTLKLGLKMATIYVGDQVEPFIVHHALITASSDYFAKALNGEFKEKDGIVRLEGQDPATFTLYVQCLYSGSAVTGVGYPSFLDQCILGNYIQDRGYKNALNDKLIDHVAKMNRLPTHLAQRAWESLPESSPFLTLLVDFWVHAGNASWYQETDGSWKSGDVTDGPIKMWRRVALGLVNTAGTPALTSGNRPWELNRCKYHEHEEGEPKKSGHRLPLHIRLDYPFPRNNLAMKLPFTLLAASLATSVSASSYTLCCCTKPILPKELPDGRYYRENPESKYSRQPLKQCDHTASQGIVDSMYGHFAFSKHFWEGVPGYPRFKGPDYIYATGINGDDNKIGQDEMTGWCRKYDAGRYCWTPSSGFYSNYKGDVQNPNGRP</sequence>
<proteinExistence type="predicted"/>
<dbReference type="CDD" id="cd18186">
    <property type="entry name" value="BTB_POZ_ZBTB_KLHL-like"/>
    <property type="match status" value="1"/>
</dbReference>
<evidence type="ECO:0000256" key="1">
    <source>
        <dbReference type="SAM" id="MobiDB-lite"/>
    </source>
</evidence>
<dbReference type="EMBL" id="WNWQ01000216">
    <property type="protein sequence ID" value="KAE9974031.1"/>
    <property type="molecule type" value="Genomic_DNA"/>
</dbReference>
<evidence type="ECO:0000259" key="2">
    <source>
        <dbReference type="PROSITE" id="PS50097"/>
    </source>
</evidence>
<name>A0A8H3URI6_VENIN</name>
<dbReference type="SUPFAM" id="SSF54695">
    <property type="entry name" value="POZ domain"/>
    <property type="match status" value="1"/>
</dbReference>
<dbReference type="AlphaFoldDB" id="A0A8H3URI6"/>
<dbReference type="Pfam" id="PF00651">
    <property type="entry name" value="BTB"/>
    <property type="match status" value="1"/>
</dbReference>
<comment type="caution">
    <text evidence="3">The sequence shown here is derived from an EMBL/GenBank/DDBJ whole genome shotgun (WGS) entry which is preliminary data.</text>
</comment>
<dbReference type="PANTHER" id="PTHR47843:SF2">
    <property type="entry name" value="BTB DOMAIN-CONTAINING PROTEIN"/>
    <property type="match status" value="1"/>
</dbReference>
<feature type="compositionally biased region" description="Basic and acidic residues" evidence="1">
    <location>
        <begin position="29"/>
        <end position="38"/>
    </location>
</feature>
<feature type="domain" description="BTB" evidence="2">
    <location>
        <begin position="37"/>
        <end position="108"/>
    </location>
</feature>
<evidence type="ECO:0000313" key="4">
    <source>
        <dbReference type="Proteomes" id="UP000433883"/>
    </source>
</evidence>
<dbReference type="PROSITE" id="PS50097">
    <property type="entry name" value="BTB"/>
    <property type="match status" value="1"/>
</dbReference>
<organism evidence="3 4">
    <name type="scientific">Venturia inaequalis</name>
    <name type="common">Apple scab fungus</name>
    <dbReference type="NCBI Taxonomy" id="5025"/>
    <lineage>
        <taxon>Eukaryota</taxon>
        <taxon>Fungi</taxon>
        <taxon>Dikarya</taxon>
        <taxon>Ascomycota</taxon>
        <taxon>Pezizomycotina</taxon>
        <taxon>Dothideomycetes</taxon>
        <taxon>Pleosporomycetidae</taxon>
        <taxon>Venturiales</taxon>
        <taxon>Venturiaceae</taxon>
        <taxon>Venturia</taxon>
    </lineage>
</organism>
<dbReference type="PANTHER" id="PTHR47843">
    <property type="entry name" value="BTB DOMAIN-CONTAINING PROTEIN-RELATED"/>
    <property type="match status" value="1"/>
</dbReference>
<reference evidence="3 4" key="1">
    <citation type="submission" date="2019-11" db="EMBL/GenBank/DDBJ databases">
        <title>Venturia inaequalis Genome Resource.</title>
        <authorList>
            <person name="Lichtner F.J."/>
        </authorList>
    </citation>
    <scope>NUCLEOTIDE SEQUENCE [LARGE SCALE GENOMIC DNA]</scope>
    <source>
        <strain evidence="3">Bline_iso_100314</strain>
    </source>
</reference>
<feature type="region of interest" description="Disordered" evidence="1">
    <location>
        <begin position="1"/>
        <end position="38"/>
    </location>
</feature>
<feature type="compositionally biased region" description="Polar residues" evidence="1">
    <location>
        <begin position="1"/>
        <end position="14"/>
    </location>
</feature>